<evidence type="ECO:0000313" key="2">
    <source>
        <dbReference type="Proteomes" id="UP000722791"/>
    </source>
</evidence>
<organism evidence="1 2">
    <name type="scientific">Volvox reticuliferus</name>
    <dbReference type="NCBI Taxonomy" id="1737510"/>
    <lineage>
        <taxon>Eukaryota</taxon>
        <taxon>Viridiplantae</taxon>
        <taxon>Chlorophyta</taxon>
        <taxon>core chlorophytes</taxon>
        <taxon>Chlorophyceae</taxon>
        <taxon>CS clade</taxon>
        <taxon>Chlamydomonadales</taxon>
        <taxon>Volvocaceae</taxon>
        <taxon>Volvox</taxon>
    </lineage>
</organism>
<accession>A0A8J4GBU0</accession>
<evidence type="ECO:0000313" key="1">
    <source>
        <dbReference type="EMBL" id="GIM04055.1"/>
    </source>
</evidence>
<dbReference type="PANTHER" id="PTHR34407">
    <property type="entry name" value="EXPRESSED PROTEIN"/>
    <property type="match status" value="1"/>
</dbReference>
<dbReference type="Gene3D" id="3.40.50.1110">
    <property type="entry name" value="SGNH hydrolase"/>
    <property type="match status" value="1"/>
</dbReference>
<evidence type="ECO:0008006" key="3">
    <source>
        <dbReference type="Google" id="ProtNLM"/>
    </source>
</evidence>
<gene>
    <name evidence="1" type="ORF">Vretimale_8688</name>
</gene>
<dbReference type="CDD" id="cd00229">
    <property type="entry name" value="SGNH_hydrolase"/>
    <property type="match status" value="1"/>
</dbReference>
<sequence length="653" mass="70770">MLQNTIAVMQNGCASSTQVRAYFCIAFVMFACMLEQAKSNLLIEAPQLRGTGDPLQNSANELDDGHSDAAAAVSTMSAAHARTESAAATGVLRLLQAAKQYRARSGRQQMLRHRDINRALYMGDPERLRSFVRRMAEGQRLTIALLGGSVSKGMGAVSGEPSFERWLNAWLSAVSPADADSHGWGINGTTEITAATAAATATSRVLRSDLGASAGVGIDVNDGQGGGMASNASAPLSTVRVVNAACPATSSAYMNLCLREYLRDADVDLVLLEYAINDPPFPEPQMVNEPRKSFEQLVRKLLRLPRRPAVVLLNIFRWFSESRIDADQRPSDTYYFTNAEAQFFEFATYYGLPLISLKAAVYHHMVAGTRGFQVDTLRFLTRSNTSADEEALFYEDPMHPSGLTGHRVISELIVGLLLSVARGLVTRPWRPSEEEQVAAALPAHMIPDNYDTNLDICLMGENFRASAIDVQGFEWLNEGRDPLAPKWGYTASTPNASIVFTITHGITTNDTDTAPRSPKHRRASVLVILAYLRSYENMGVAAVSCSGGCVCGEAASRVPVNGEGVDTDNADKVIARLDGLSQEHNSQLQLGCFPAVLLASECRVRVWVEDVQRHGINKVKLGGLIVSHTAPDAAQTMCRENLEAAERAAGFVA</sequence>
<comment type="caution">
    <text evidence="1">The sequence shown here is derived from an EMBL/GenBank/DDBJ whole genome shotgun (WGS) entry which is preliminary data.</text>
</comment>
<reference evidence="1" key="1">
    <citation type="journal article" date="2021" name="Proc. Natl. Acad. Sci. U.S.A.">
        <title>Three genomes in the algal genus Volvox reveal the fate of a haploid sex-determining region after a transition to homothallism.</title>
        <authorList>
            <person name="Yamamoto K."/>
            <person name="Hamaji T."/>
            <person name="Kawai-Toyooka H."/>
            <person name="Matsuzaki R."/>
            <person name="Takahashi F."/>
            <person name="Nishimura Y."/>
            <person name="Kawachi M."/>
            <person name="Noguchi H."/>
            <person name="Minakuchi Y."/>
            <person name="Umen J.G."/>
            <person name="Toyoda A."/>
            <person name="Nozaki H."/>
        </authorList>
    </citation>
    <scope>NUCLEOTIDE SEQUENCE</scope>
    <source>
        <strain evidence="1">NIES-3785</strain>
    </source>
</reference>
<dbReference type="PANTHER" id="PTHR34407:SF1">
    <property type="entry name" value="SGNH HYDROLASE-TYPE ESTERASE DOMAIN-CONTAINING PROTEIN"/>
    <property type="match status" value="1"/>
</dbReference>
<dbReference type="AlphaFoldDB" id="A0A8J4GBU0"/>
<name>A0A8J4GBU0_9CHLO</name>
<dbReference type="InterPro" id="IPR036514">
    <property type="entry name" value="SGNH_hydro_sf"/>
</dbReference>
<protein>
    <recommendedName>
        <fullName evidence="3">SGNH hydrolase-type esterase domain-containing protein</fullName>
    </recommendedName>
</protein>
<dbReference type="EMBL" id="BNCQ01000015">
    <property type="protein sequence ID" value="GIM04055.1"/>
    <property type="molecule type" value="Genomic_DNA"/>
</dbReference>
<dbReference type="SUPFAM" id="SSF52266">
    <property type="entry name" value="SGNH hydrolase"/>
    <property type="match status" value="1"/>
</dbReference>
<dbReference type="Proteomes" id="UP000722791">
    <property type="component" value="Unassembled WGS sequence"/>
</dbReference>
<proteinExistence type="predicted"/>